<keyword evidence="8 10" id="KW-0472">Membrane</keyword>
<sequence length="358" mass="39640">MSNEMFIQYFFNALALGSLYGLIAIGYTMVYGILRLINFAHGDIFMLGAYFVFFSTISFMPAWAAILLILLAILIYYSVFIGFKKRPKAYWIIVFFSLVLGFFYYFKISPQDFMPSWILALLFSIFITSAVGITVDQLAYKPLRHAPRISALIGAIGVSFFIENLSTVLFSGVPKGVKQPDFLVIPFLWHLESGAERVIRITPMSLIVPTVSFILIVLLLWIIHKTKPGLAMRAISHDIETTRLMGVSVNKVIAFTFGIGSALAAIAGIMWSLRYPQIHPYMGILPGLKAFIAAVIGGIGSIPGAMLGGLLLGFIEIMMVAFFPALSGYRDAFAFVLLILILLVMPTGLMGKKNQEKI</sequence>
<dbReference type="InterPro" id="IPR052157">
    <property type="entry name" value="BCAA_transport_permease"/>
</dbReference>
<keyword evidence="5 10" id="KW-0812">Transmembrane</keyword>
<proteinExistence type="inferred from homology"/>
<dbReference type="PANTHER" id="PTHR11795:SF371">
    <property type="entry name" value="HIGH-AFFINITY BRANCHED-CHAIN AMINO ACID TRANSPORT SYSTEM PERMEASE PROTEIN LIVH"/>
    <property type="match status" value="1"/>
</dbReference>
<evidence type="ECO:0000256" key="2">
    <source>
        <dbReference type="ARBA" id="ARBA00022448"/>
    </source>
</evidence>
<feature type="transmembrane region" description="Helical" evidence="10">
    <location>
        <begin position="89"/>
        <end position="106"/>
    </location>
</feature>
<evidence type="ECO:0000256" key="1">
    <source>
        <dbReference type="ARBA" id="ARBA00004651"/>
    </source>
</evidence>
<feature type="transmembrane region" description="Helical" evidence="10">
    <location>
        <begin position="39"/>
        <end position="57"/>
    </location>
</feature>
<organism evidence="11 12">
    <name type="scientific">Bartonella raoultii</name>
    <dbReference type="NCBI Taxonomy" id="1457020"/>
    <lineage>
        <taxon>Bacteria</taxon>
        <taxon>Pseudomonadati</taxon>
        <taxon>Pseudomonadota</taxon>
        <taxon>Alphaproteobacteria</taxon>
        <taxon>Hyphomicrobiales</taxon>
        <taxon>Bartonellaceae</taxon>
        <taxon>Bartonella</taxon>
    </lineage>
</organism>
<dbReference type="RefSeq" id="WP_220717029.1">
    <property type="nucleotide sequence ID" value="NZ_JAIFRO010000003.1"/>
</dbReference>
<feature type="transmembrane region" description="Helical" evidence="10">
    <location>
        <begin position="201"/>
        <end position="223"/>
    </location>
</feature>
<dbReference type="CDD" id="cd06582">
    <property type="entry name" value="TM_PBP1_LivH_like"/>
    <property type="match status" value="1"/>
</dbReference>
<evidence type="ECO:0000313" key="11">
    <source>
        <dbReference type="EMBL" id="MBX4335729.1"/>
    </source>
</evidence>
<keyword evidence="4" id="KW-0997">Cell inner membrane</keyword>
<evidence type="ECO:0000256" key="5">
    <source>
        <dbReference type="ARBA" id="ARBA00022692"/>
    </source>
</evidence>
<evidence type="ECO:0000256" key="9">
    <source>
        <dbReference type="ARBA" id="ARBA00037998"/>
    </source>
</evidence>
<comment type="similarity">
    <text evidence="9">Belongs to the binding-protein-dependent transport system permease family. LivHM subfamily.</text>
</comment>
<accession>A0ABS7I4L1</accession>
<keyword evidence="6" id="KW-0029">Amino-acid transport</keyword>
<feature type="transmembrane region" description="Helical" evidence="10">
    <location>
        <begin position="252"/>
        <end position="272"/>
    </location>
</feature>
<protein>
    <submittedName>
        <fullName evidence="11">Branched-chain amino acid ABC transporter permease</fullName>
    </submittedName>
</protein>
<comment type="caution">
    <text evidence="11">The sequence shown here is derived from an EMBL/GenBank/DDBJ whole genome shotgun (WGS) entry which is preliminary data.</text>
</comment>
<dbReference type="Pfam" id="PF02653">
    <property type="entry name" value="BPD_transp_2"/>
    <property type="match status" value="1"/>
</dbReference>
<dbReference type="EMBL" id="JAIFRO010000003">
    <property type="protein sequence ID" value="MBX4335729.1"/>
    <property type="molecule type" value="Genomic_DNA"/>
</dbReference>
<evidence type="ECO:0000256" key="8">
    <source>
        <dbReference type="ARBA" id="ARBA00023136"/>
    </source>
</evidence>
<feature type="transmembrane region" description="Helical" evidence="10">
    <location>
        <begin position="63"/>
        <end position="82"/>
    </location>
</feature>
<keyword evidence="12" id="KW-1185">Reference proteome</keyword>
<name>A0ABS7I4L1_9HYPH</name>
<dbReference type="Proteomes" id="UP000746918">
    <property type="component" value="Unassembled WGS sequence"/>
</dbReference>
<feature type="transmembrane region" description="Helical" evidence="10">
    <location>
        <begin position="332"/>
        <end position="351"/>
    </location>
</feature>
<keyword evidence="7 10" id="KW-1133">Transmembrane helix</keyword>
<comment type="subcellular location">
    <subcellularLocation>
        <location evidence="1">Cell membrane</location>
        <topology evidence="1">Multi-pass membrane protein</topology>
    </subcellularLocation>
</comment>
<keyword evidence="3" id="KW-1003">Cell membrane</keyword>
<evidence type="ECO:0000256" key="7">
    <source>
        <dbReference type="ARBA" id="ARBA00022989"/>
    </source>
</evidence>
<dbReference type="PANTHER" id="PTHR11795">
    <property type="entry name" value="BRANCHED-CHAIN AMINO ACID TRANSPORT SYSTEM PERMEASE PROTEIN LIVH"/>
    <property type="match status" value="1"/>
</dbReference>
<gene>
    <name evidence="11" type="ORF">K3248_03855</name>
</gene>
<evidence type="ECO:0000256" key="10">
    <source>
        <dbReference type="SAM" id="Phobius"/>
    </source>
</evidence>
<feature type="transmembrane region" description="Helical" evidence="10">
    <location>
        <begin position="151"/>
        <end position="173"/>
    </location>
</feature>
<keyword evidence="2" id="KW-0813">Transport</keyword>
<evidence type="ECO:0000313" key="12">
    <source>
        <dbReference type="Proteomes" id="UP000746918"/>
    </source>
</evidence>
<feature type="transmembrane region" description="Helical" evidence="10">
    <location>
        <begin position="6"/>
        <end position="27"/>
    </location>
</feature>
<evidence type="ECO:0000256" key="4">
    <source>
        <dbReference type="ARBA" id="ARBA00022519"/>
    </source>
</evidence>
<evidence type="ECO:0000256" key="3">
    <source>
        <dbReference type="ARBA" id="ARBA00022475"/>
    </source>
</evidence>
<reference evidence="11 12" key="1">
    <citation type="submission" date="2021-08" db="EMBL/GenBank/DDBJ databases">
        <title>Bartonella raoulti 094 sp. nov.</title>
        <authorList>
            <person name="Zgheib R."/>
            <person name="Hammoud A."/>
        </authorList>
    </citation>
    <scope>NUCLEOTIDE SEQUENCE [LARGE SCALE GENOMIC DNA]</scope>
    <source>
        <strain evidence="11 12">094</strain>
    </source>
</reference>
<evidence type="ECO:0000256" key="6">
    <source>
        <dbReference type="ARBA" id="ARBA00022970"/>
    </source>
</evidence>
<dbReference type="InterPro" id="IPR001851">
    <property type="entry name" value="ABC_transp_permease"/>
</dbReference>
<feature type="transmembrane region" description="Helical" evidence="10">
    <location>
        <begin position="118"/>
        <end position="139"/>
    </location>
</feature>